<comment type="caution">
    <text evidence="7">The sequence shown here is derived from an EMBL/GenBank/DDBJ whole genome shotgun (WGS) entry which is preliminary data.</text>
</comment>
<dbReference type="EMBL" id="JAAAMJ010000001">
    <property type="protein sequence ID" value="NDV85925.1"/>
    <property type="molecule type" value="Genomic_DNA"/>
</dbReference>
<organism evidence="7 8">
    <name type="scientific">Aurantimonas aggregata</name>
    <dbReference type="NCBI Taxonomy" id="2047720"/>
    <lineage>
        <taxon>Bacteria</taxon>
        <taxon>Pseudomonadati</taxon>
        <taxon>Pseudomonadota</taxon>
        <taxon>Alphaproteobacteria</taxon>
        <taxon>Hyphomicrobiales</taxon>
        <taxon>Aurantimonadaceae</taxon>
        <taxon>Aurantimonas</taxon>
    </lineage>
</organism>
<gene>
    <name evidence="7" type="ORF">GTW51_04325</name>
</gene>
<feature type="transmembrane region" description="Helical" evidence="5">
    <location>
        <begin position="159"/>
        <end position="180"/>
    </location>
</feature>
<dbReference type="RefSeq" id="WP_163042612.1">
    <property type="nucleotide sequence ID" value="NZ_JAAAMJ010000001.1"/>
</dbReference>
<proteinExistence type="predicted"/>
<feature type="transmembrane region" description="Helical" evidence="5">
    <location>
        <begin position="106"/>
        <end position="139"/>
    </location>
</feature>
<feature type="domain" description="NnrU" evidence="6">
    <location>
        <begin position="3"/>
        <end position="189"/>
    </location>
</feature>
<keyword evidence="8" id="KW-1185">Reference proteome</keyword>
<dbReference type="GO" id="GO:0016020">
    <property type="term" value="C:membrane"/>
    <property type="evidence" value="ECO:0007669"/>
    <property type="project" value="UniProtKB-SubCell"/>
</dbReference>
<dbReference type="AlphaFoldDB" id="A0A6L9MDU0"/>
<name>A0A6L9MDU0_9HYPH</name>
<dbReference type="Pfam" id="PF07298">
    <property type="entry name" value="NnrU"/>
    <property type="match status" value="1"/>
</dbReference>
<evidence type="ECO:0000313" key="7">
    <source>
        <dbReference type="EMBL" id="NDV85925.1"/>
    </source>
</evidence>
<feature type="transmembrane region" description="Helical" evidence="5">
    <location>
        <begin position="76"/>
        <end position="94"/>
    </location>
</feature>
<evidence type="ECO:0000256" key="1">
    <source>
        <dbReference type="ARBA" id="ARBA00004141"/>
    </source>
</evidence>
<evidence type="ECO:0000256" key="4">
    <source>
        <dbReference type="ARBA" id="ARBA00023136"/>
    </source>
</evidence>
<evidence type="ECO:0000256" key="3">
    <source>
        <dbReference type="ARBA" id="ARBA00022989"/>
    </source>
</evidence>
<evidence type="ECO:0000256" key="5">
    <source>
        <dbReference type="SAM" id="Phobius"/>
    </source>
</evidence>
<reference evidence="7 8" key="1">
    <citation type="submission" date="2020-01" db="EMBL/GenBank/DDBJ databases">
        <title>Genomes of bacteria type strains.</title>
        <authorList>
            <person name="Chen J."/>
            <person name="Zhu S."/>
            <person name="Chen J."/>
        </authorList>
    </citation>
    <scope>NUCLEOTIDE SEQUENCE [LARGE SCALE GENOMIC DNA]</scope>
    <source>
        <strain evidence="7 8">KCTC 52919</strain>
    </source>
</reference>
<dbReference type="Proteomes" id="UP000476332">
    <property type="component" value="Unassembled WGS sequence"/>
</dbReference>
<feature type="transmembrane region" description="Helical" evidence="5">
    <location>
        <begin position="37"/>
        <end position="56"/>
    </location>
</feature>
<evidence type="ECO:0000313" key="8">
    <source>
        <dbReference type="Proteomes" id="UP000476332"/>
    </source>
</evidence>
<evidence type="ECO:0000256" key="2">
    <source>
        <dbReference type="ARBA" id="ARBA00022692"/>
    </source>
</evidence>
<sequence>MLILVTGMIIFLGIHSVRIVAEPVRDRMIARLGEGRYKGAYSVLSLIGIMLVGYGYGQAKIGGLPLWDPPGGLRHLALVLVPVAFVLVTAAYVPTGHIKAAVRHPMVLGIALWALGHLLANGTAADVVLFGGFLAWAIVDYINALGRTGAAARPVAKGYGGDIAAVIVGLVLSAIFIGGLHEWLFGVAPVA</sequence>
<accession>A0A6L9MDU0</accession>
<protein>
    <submittedName>
        <fullName evidence="7">NnrU family protein</fullName>
    </submittedName>
</protein>
<dbReference type="InterPro" id="IPR009915">
    <property type="entry name" value="NnrU_dom"/>
</dbReference>
<keyword evidence="4 5" id="KW-0472">Membrane</keyword>
<keyword evidence="2 5" id="KW-0812">Transmembrane</keyword>
<evidence type="ECO:0000259" key="6">
    <source>
        <dbReference type="Pfam" id="PF07298"/>
    </source>
</evidence>
<comment type="subcellular location">
    <subcellularLocation>
        <location evidence="1">Membrane</location>
        <topology evidence="1">Multi-pass membrane protein</topology>
    </subcellularLocation>
</comment>
<keyword evidence="3 5" id="KW-1133">Transmembrane helix</keyword>